<accession>V5X7I5</accession>
<name>V5X7I5_MYCNE</name>
<keyword evidence="2" id="KW-1185">Reference proteome</keyword>
<dbReference type="AlphaFoldDB" id="V5X7I5"/>
<protein>
    <recommendedName>
        <fullName evidence="3">Metallopeptidase</fullName>
    </recommendedName>
</protein>
<evidence type="ECO:0000313" key="1">
    <source>
        <dbReference type="EMBL" id="AHC23972.1"/>
    </source>
</evidence>
<dbReference type="EMBL" id="CP006936">
    <property type="protein sequence ID" value="AHC23972.1"/>
    <property type="molecule type" value="Genomic_DNA"/>
</dbReference>
<organism evidence="1 2">
    <name type="scientific">Mycolicibacterium neoaurum VKM Ac-1815D</name>
    <dbReference type="NCBI Taxonomy" id="700508"/>
    <lineage>
        <taxon>Bacteria</taxon>
        <taxon>Bacillati</taxon>
        <taxon>Actinomycetota</taxon>
        <taxon>Actinomycetes</taxon>
        <taxon>Mycobacteriales</taxon>
        <taxon>Mycobacteriaceae</taxon>
        <taxon>Mycolicibacterium</taxon>
    </lineage>
</organism>
<sequence length="296" mass="32891">MPVIPTSLWASLFRSDVAPQRRLRRRRPPGGRLLALGVLSACVVVACGDGQASEIAHLPESAKPVDPEGLFVVTYEPASPETAVDEQFLRDRSVLEDFADNMNDYVRIPREVKVMGLDCGESNAFYNEEAHSIELCYELVREERESFSAAGVTGDDLDISVYRSVVAVLYHELGHALIGELELPITGREEDVADQMAAYILTSDDDSKDFLLTAAESYALAGSRVAEYDDTDFSDTHSLDPQRSANFLCYVYGSDETNFRYLVDDGALNEDRAESCAEEYEKLSTAWDTLLEPHIR</sequence>
<evidence type="ECO:0000313" key="2">
    <source>
        <dbReference type="Proteomes" id="UP000018763"/>
    </source>
</evidence>
<proteinExistence type="predicted"/>
<reference evidence="1 2" key="1">
    <citation type="journal article" date="2014" name="Genome Announc.">
        <title>Complete Genome Sequence of Sterol-Transforming Mycobacterium neoaurum Strain VKM Ac-1815D.</title>
        <authorList>
            <person name="Shtratnikova V.Y."/>
            <person name="Bragin E.Y."/>
            <person name="Dovbnya D.V."/>
            <person name="Pekov Y.A."/>
            <person name="Schelkunov M.I."/>
            <person name="Strizhov N."/>
            <person name="Ivashina T.V."/>
            <person name="Ashapkin V.V."/>
            <person name="Donova M.V."/>
        </authorList>
    </citation>
    <scope>NUCLEOTIDE SEQUENCE [LARGE SCALE GENOMIC DNA]</scope>
    <source>
        <strain evidence="1 2">VKM Ac-1815D</strain>
    </source>
</reference>
<gene>
    <name evidence="1" type="ORF">D174_04975</name>
</gene>
<evidence type="ECO:0008006" key="3">
    <source>
        <dbReference type="Google" id="ProtNLM"/>
    </source>
</evidence>
<dbReference type="Pfam" id="PF14247">
    <property type="entry name" value="DUF4344"/>
    <property type="match status" value="1"/>
</dbReference>
<dbReference type="InterPro" id="IPR025644">
    <property type="entry name" value="DUF4344"/>
</dbReference>
<dbReference type="Proteomes" id="UP000018763">
    <property type="component" value="Chromosome"/>
</dbReference>